<keyword evidence="6" id="KW-0695">RNA-directed DNA polymerase</keyword>
<evidence type="ECO:0000259" key="8">
    <source>
        <dbReference type="PROSITE" id="PS50994"/>
    </source>
</evidence>
<dbReference type="OrthoDB" id="420102at2759"/>
<dbReference type="InterPro" id="IPR036397">
    <property type="entry name" value="RNaseH_sf"/>
</dbReference>
<dbReference type="EMBL" id="CAMXCT030004935">
    <property type="protein sequence ID" value="CAL4798136.1"/>
    <property type="molecule type" value="Genomic_DNA"/>
</dbReference>
<evidence type="ECO:0000313" key="9">
    <source>
        <dbReference type="EMBL" id="CAI4010824.1"/>
    </source>
</evidence>
<feature type="compositionally biased region" description="Basic and acidic residues" evidence="7">
    <location>
        <begin position="1556"/>
        <end position="1575"/>
    </location>
</feature>
<keyword evidence="5" id="KW-0378">Hydrolase</keyword>
<feature type="region of interest" description="Disordered" evidence="7">
    <location>
        <begin position="1467"/>
        <end position="1494"/>
    </location>
</feature>
<dbReference type="SUPFAM" id="SSF53098">
    <property type="entry name" value="Ribonuclease H-like"/>
    <property type="match status" value="1"/>
</dbReference>
<reference evidence="10" key="2">
    <citation type="submission" date="2024-04" db="EMBL/GenBank/DDBJ databases">
        <authorList>
            <person name="Chen Y."/>
            <person name="Shah S."/>
            <person name="Dougan E. K."/>
            <person name="Thang M."/>
            <person name="Chan C."/>
        </authorList>
    </citation>
    <scope>NUCLEOTIDE SEQUENCE [LARGE SCALE GENOMIC DNA]</scope>
</reference>
<feature type="compositionally biased region" description="Polar residues" evidence="7">
    <location>
        <begin position="769"/>
        <end position="781"/>
    </location>
</feature>
<name>A0A9P1DI59_9DINO</name>
<reference evidence="9" key="1">
    <citation type="submission" date="2022-10" db="EMBL/GenBank/DDBJ databases">
        <authorList>
            <person name="Chen Y."/>
            <person name="Dougan E. K."/>
            <person name="Chan C."/>
            <person name="Rhodes N."/>
            <person name="Thang M."/>
        </authorList>
    </citation>
    <scope>NUCLEOTIDE SEQUENCE</scope>
</reference>
<feature type="compositionally biased region" description="Polar residues" evidence="7">
    <location>
        <begin position="1054"/>
        <end position="1073"/>
    </location>
</feature>
<evidence type="ECO:0000256" key="2">
    <source>
        <dbReference type="ARBA" id="ARBA00022695"/>
    </source>
</evidence>
<protein>
    <submittedName>
        <fullName evidence="11">Retrovirus-related Pol polyprotein from transposon RE2 (Retro element 2) (AtRE2)</fullName>
    </submittedName>
</protein>
<feature type="domain" description="Integrase catalytic" evidence="8">
    <location>
        <begin position="1128"/>
        <end position="1297"/>
    </location>
</feature>
<gene>
    <name evidence="9" type="ORF">C1SCF055_LOCUS36051</name>
</gene>
<feature type="region of interest" description="Disordered" evidence="7">
    <location>
        <begin position="1005"/>
        <end position="1089"/>
    </location>
</feature>
<feature type="region of interest" description="Disordered" evidence="7">
    <location>
        <begin position="327"/>
        <end position="347"/>
    </location>
</feature>
<feature type="compositionally biased region" description="Low complexity" evidence="7">
    <location>
        <begin position="1019"/>
        <end position="1029"/>
    </location>
</feature>
<dbReference type="PROSITE" id="PS00141">
    <property type="entry name" value="ASP_PROTEASE"/>
    <property type="match status" value="1"/>
</dbReference>
<evidence type="ECO:0000256" key="4">
    <source>
        <dbReference type="ARBA" id="ARBA00022759"/>
    </source>
</evidence>
<dbReference type="EMBL" id="CAMXCT010004935">
    <property type="protein sequence ID" value="CAI4010824.1"/>
    <property type="molecule type" value="Genomic_DNA"/>
</dbReference>
<organism evidence="9">
    <name type="scientific">Cladocopium goreaui</name>
    <dbReference type="NCBI Taxonomy" id="2562237"/>
    <lineage>
        <taxon>Eukaryota</taxon>
        <taxon>Sar</taxon>
        <taxon>Alveolata</taxon>
        <taxon>Dinophyceae</taxon>
        <taxon>Suessiales</taxon>
        <taxon>Symbiodiniaceae</taxon>
        <taxon>Cladocopium</taxon>
    </lineage>
</organism>
<feature type="region of interest" description="Disordered" evidence="7">
    <location>
        <begin position="1726"/>
        <end position="1746"/>
    </location>
</feature>
<feature type="region of interest" description="Disordered" evidence="7">
    <location>
        <begin position="1537"/>
        <end position="1612"/>
    </location>
</feature>
<dbReference type="Proteomes" id="UP001152797">
    <property type="component" value="Unassembled WGS sequence"/>
</dbReference>
<sequence length="2281" mass="256474">MSSESSAVPTWDGHPKGWRRYCREVVWYVQATKVGQRRHLATRLIARLSGSARLLAMSWPQSELDNDRGVLIFLRKLAASPLVRRSLPNAAATMSQYFGFRKRQNETISEFLVRETLSYEEFQEALIRLREERSGTDPSLQDFGLEAIFRRQEEEDAQWNRWRNWRGSHDAGAEPAAEASADADATETGERPDAATHGYQRVPLVSEPDLSPQSNVAPEHGMNSADSFVLDVLRGWRLLQAATLSRDEFRDVLSATNNKLDFDSISGALQVLWDDQLIQHPRHAPSQFNAHWLEELEDPQIKEAYQSERMAEALASEASLTWKKAQEATAALRRDRDRGAPKGKSKGFNKGKMGMAVYGDPYMEQFPMVKGKGKGKAKYSNYMDHEMFWAGKSKGKSSKGSSSFSFRPPGPSGVNAYGMELYPIEFMETPEYHEPLDVTLTATTWSPPPSASQAIKSFEGMVDSGATASAGPEASIHRVFECLRQVDPEATLTVDQTLKPRFRYGSGKWGQALCQVTISSWASGHQRKFSVFALPNPPEYHEPWYDDSLLVPILIGMDFLGVNGVGLVLDFVDGYSWMSNMPGVASFNSVFIDVLPAQNRRNPRLVIEIFGVMPPKTNLANKAPELDHSRALPADPRDPRCGECWPCFGSHNASVRGSNRYGQWTHCAVCNLRTQYVPRMGSLTHNVEHIDPHYVAKALSMVQKDLKGVKPHYKLMKVAVEKIESDERYYQMVLGAPEMTPVPKSPTRHQMFTPPRRSMHNSEEEQIPGPQQLTSSPSWQHVTPPKARAKSPTVSQMSVASVPVVTPQDLLSQLSAEVGKAAVKVLQLMMLGLFTNFHDLVVEPHQVDVWEICCSPQSWLSEACTQEGLKCQRINLANGFDLNRPHTFESMTELYKIQRPKRLWISMRCTLWCAWTSLNYNTPERVELLESKRRKERKVLSSDTARSSYYPWKMVVAIAKTWKSQLVPERWQSILFLTVDSNVPNSTFEQQLWEMNPAEMADDIAEVPPDEGYSPTSLAPEDAPAIPADLADDDGQMVLPPAQDERSGGDLRPQSMQSSKASNPSQMASSRWQQDGHGRWSKHEADGKIIPSTKQLAEWNVKLQKFHKASGDQTPGGSSSGKIPPVSTNRLPQAWHMVMMDVGEWNVVSVRKKLKFLLMIDAATKFRSTVPLMVYDINQQGNENAKMVIEAFGRGWLAEKPKPLVVVPDNANTLCSAAFREFCHTNNLWLSPPVEKEAWAHGIAERAVQETKLLADKIFISDGTLSLELCLALSTAALNSTENAHGFSPFQWAYGHSFQWTDEDITTHLQLQQAHPLSEFEKLLSCRRKAENLARQVRANNILVRLKNSCPRQPLQNFEPATLVKVWRKSLPHEAAKGKRSGFTKTIKPHWVGPGRVLFQELLPSQSGGDRRHVVWVVLGGRAHRCSVHSVRPLTSQEEALHEIQHGGEEMSWKSITDFLPRRDYVDMLDDEPGADDVEAPDLPAQPDKSTWLPSCRLYGKTDKQGNDKAAQALKGAAMRLPALPPVNEYEETDFLPEVPDDTFEDDLGNSLNDPGVKRKTDLLESEVSSREASSKRSSLASSSMRPMRPHSAVDSDDIVTGDSVKKPRTDDDNALTLDLHAALQEAEFGYIMEMELDFSSHRKLKKFLQAPNFYLVQQMRDCEVRYERLTDDFKKLFDRAKDKEVASFLKSEAVRKCISKEEEEEGKNSGRVMKCRWVLTWKDTPPDERQASQQDAHENAGTLFTPSGDRKAKARIVLLGYQHPDLLNPEFRSSAPVQSTLTRHLTFQLSVQNQWPIEGMDLSTAFLQTEKNQEQNRIWTSGVRELRAALGVSEGGIMRILKDFYGSTTAPRGLWLDIDRRLRRLGAHKVLGDPCAWIWVEENPNAVNQLDRFRTIGYMGGHVDDFNRSGDETNPKWQKIKAAIDREYQWGSSKVGAYRYVGSDIHHRTGSQGNYIMVDQDSYVENLADVEIDPVRFKNAATVLTKSEIGKCRSALGALQWLAVQTQPQICARCNLLLSELAREPKMTVAQEIQQVIRETRKHPHRLRFDRIPSVNHWQQMVVVTMSDQAHNNRPDGSSTGGLINFLGGPELLDGSPGRLVMVSWRTWKLRRVAISSNDAEIQAMVEAEDVIFRTRLLWAELNGAGAEKGLDLLAFAEQEVSAVPGVVATDSKGGFDAVTLQEGPYLGLSNVRSAIQAFQLKQSFADTKAWLIWLASDWLLADALTKKIQECRKSLLQFMRTGVWMLQYNPGFETSARKNKRAGKDALTQMKKATEKFAS</sequence>
<evidence type="ECO:0000313" key="11">
    <source>
        <dbReference type="EMBL" id="CAL4798136.1"/>
    </source>
</evidence>
<keyword evidence="2" id="KW-0548">Nucleotidyltransferase</keyword>
<dbReference type="GO" id="GO:0004190">
    <property type="term" value="F:aspartic-type endopeptidase activity"/>
    <property type="evidence" value="ECO:0007669"/>
    <property type="project" value="InterPro"/>
</dbReference>
<evidence type="ECO:0000256" key="7">
    <source>
        <dbReference type="SAM" id="MobiDB-lite"/>
    </source>
</evidence>
<dbReference type="Gene3D" id="3.30.420.10">
    <property type="entry name" value="Ribonuclease H-like superfamily/Ribonuclease H"/>
    <property type="match status" value="1"/>
</dbReference>
<evidence type="ECO:0000256" key="6">
    <source>
        <dbReference type="ARBA" id="ARBA00022918"/>
    </source>
</evidence>
<evidence type="ECO:0000313" key="10">
    <source>
        <dbReference type="EMBL" id="CAL1164199.1"/>
    </source>
</evidence>
<feature type="region of interest" description="Disordered" evidence="7">
    <location>
        <begin position="738"/>
        <end position="794"/>
    </location>
</feature>
<keyword evidence="1" id="KW-0808">Transferase</keyword>
<dbReference type="GO" id="GO:0004519">
    <property type="term" value="F:endonuclease activity"/>
    <property type="evidence" value="ECO:0007669"/>
    <property type="project" value="UniProtKB-KW"/>
</dbReference>
<feature type="compositionally biased region" description="Basic and acidic residues" evidence="7">
    <location>
        <begin position="1074"/>
        <end position="1087"/>
    </location>
</feature>
<accession>A0A9P1DI59</accession>
<evidence type="ECO:0000313" key="12">
    <source>
        <dbReference type="Proteomes" id="UP001152797"/>
    </source>
</evidence>
<dbReference type="GO" id="GO:0015074">
    <property type="term" value="P:DNA integration"/>
    <property type="evidence" value="ECO:0007669"/>
    <property type="project" value="InterPro"/>
</dbReference>
<evidence type="ECO:0000256" key="5">
    <source>
        <dbReference type="ARBA" id="ARBA00022801"/>
    </source>
</evidence>
<feature type="compositionally biased region" description="Polar residues" evidence="7">
    <location>
        <begin position="1111"/>
        <end position="1127"/>
    </location>
</feature>
<feature type="region of interest" description="Disordered" evidence="7">
    <location>
        <begin position="1108"/>
        <end position="1127"/>
    </location>
</feature>
<dbReference type="InterPro" id="IPR001969">
    <property type="entry name" value="Aspartic_peptidase_AS"/>
</dbReference>
<keyword evidence="12" id="KW-1185">Reference proteome</keyword>
<feature type="region of interest" description="Disordered" evidence="7">
    <location>
        <begin position="169"/>
        <end position="219"/>
    </location>
</feature>
<feature type="compositionally biased region" description="Acidic residues" evidence="7">
    <location>
        <begin position="1537"/>
        <end position="1548"/>
    </location>
</feature>
<evidence type="ECO:0000256" key="1">
    <source>
        <dbReference type="ARBA" id="ARBA00022679"/>
    </source>
</evidence>
<dbReference type="InterPro" id="IPR001584">
    <property type="entry name" value="Integrase_cat-core"/>
</dbReference>
<dbReference type="EMBL" id="CAMXCT020004935">
    <property type="protein sequence ID" value="CAL1164199.1"/>
    <property type="molecule type" value="Genomic_DNA"/>
</dbReference>
<evidence type="ECO:0000256" key="3">
    <source>
        <dbReference type="ARBA" id="ARBA00022722"/>
    </source>
</evidence>
<dbReference type="GO" id="GO:0003964">
    <property type="term" value="F:RNA-directed DNA polymerase activity"/>
    <property type="evidence" value="ECO:0007669"/>
    <property type="project" value="UniProtKB-KW"/>
</dbReference>
<feature type="compositionally biased region" description="Acidic residues" evidence="7">
    <location>
        <begin position="1467"/>
        <end position="1480"/>
    </location>
</feature>
<dbReference type="InterPro" id="IPR012337">
    <property type="entry name" value="RNaseH-like_sf"/>
</dbReference>
<feature type="compositionally biased region" description="Basic and acidic residues" evidence="7">
    <location>
        <begin position="1726"/>
        <end position="1739"/>
    </location>
</feature>
<comment type="caution">
    <text evidence="9">The sequence shown here is derived from an EMBL/GenBank/DDBJ whole genome shotgun (WGS) entry which is preliminary data.</text>
</comment>
<keyword evidence="3" id="KW-0540">Nuclease</keyword>
<proteinExistence type="predicted"/>
<feature type="compositionally biased region" description="Low complexity" evidence="7">
    <location>
        <begin position="173"/>
        <end position="183"/>
    </location>
</feature>
<dbReference type="PROSITE" id="PS50994">
    <property type="entry name" value="INTEGRASE"/>
    <property type="match status" value="1"/>
</dbReference>
<keyword evidence="4" id="KW-0255">Endonuclease</keyword>
<dbReference type="GO" id="GO:0003676">
    <property type="term" value="F:nucleic acid binding"/>
    <property type="evidence" value="ECO:0007669"/>
    <property type="project" value="InterPro"/>
</dbReference>
<dbReference type="GO" id="GO:0006508">
    <property type="term" value="P:proteolysis"/>
    <property type="evidence" value="ECO:0007669"/>
    <property type="project" value="InterPro"/>
</dbReference>